<dbReference type="RefSeq" id="WP_157929437.1">
    <property type="nucleotide sequence ID" value="NZ_BAAFHP010000023.1"/>
</dbReference>
<evidence type="ECO:0000313" key="1">
    <source>
        <dbReference type="EMBL" id="QQM97481.1"/>
    </source>
</evidence>
<sequence length="47" mass="5390">MININPRELSMENMEIDLSIINEELSPEEVSESGLELPKLEVVDKVY</sequence>
<organism evidence="1 2">
    <name type="scientific">Staphylococcus pseudintermedius</name>
    <dbReference type="NCBI Taxonomy" id="283734"/>
    <lineage>
        <taxon>Bacteria</taxon>
        <taxon>Bacillati</taxon>
        <taxon>Bacillota</taxon>
        <taxon>Bacilli</taxon>
        <taxon>Bacillales</taxon>
        <taxon>Staphylococcaceae</taxon>
        <taxon>Staphylococcus</taxon>
        <taxon>Staphylococcus intermedius group</taxon>
    </lineage>
</organism>
<proteinExistence type="predicted"/>
<gene>
    <name evidence="1" type="ORF">JGZ15_08175</name>
</gene>
<name>A0A8A7UPI0_STAPS</name>
<dbReference type="Proteomes" id="UP000595859">
    <property type="component" value="Chromosome"/>
</dbReference>
<protein>
    <submittedName>
        <fullName evidence="1">Uncharacterized protein</fullName>
    </submittedName>
</protein>
<accession>A0A8A7UPI0</accession>
<dbReference type="AlphaFoldDB" id="A0A8A7UPI0"/>
<evidence type="ECO:0000313" key="2">
    <source>
        <dbReference type="Proteomes" id="UP000595859"/>
    </source>
</evidence>
<dbReference type="EMBL" id="CP066884">
    <property type="protein sequence ID" value="QQM97481.1"/>
    <property type="molecule type" value="Genomic_DNA"/>
</dbReference>
<reference evidence="1 2" key="1">
    <citation type="submission" date="2020-12" db="EMBL/GenBank/DDBJ databases">
        <title>Whole genome sequencing and de novo assembly of Staphylococcus pseudintermedius: a novel pangenome approach to unravel pathogenesis of canine pyoderma.</title>
        <authorList>
            <person name="Ferrer L."/>
            <person name="Perez D."/>
            <person name="Fonticoba R."/>
            <person name="Vines J."/>
            <person name="Fabregas N."/>
            <person name="Madronero S."/>
            <person name="Meroni G."/>
            <person name="Martino P."/>
            <person name="Martinez S."/>
            <person name="Cusco A."/>
            <person name="Migura L."/>
            <person name="Francino O."/>
        </authorList>
    </citation>
    <scope>NUCLEOTIDE SEQUENCE [LARGE SCALE GENOMIC DNA]</scope>
    <source>
        <strain evidence="1 2">HSP080</strain>
    </source>
</reference>
<dbReference type="GeneID" id="93824867"/>